<organism evidence="1 2">
    <name type="scientific">Hyella patelloides LEGE 07179</name>
    <dbReference type="NCBI Taxonomy" id="945734"/>
    <lineage>
        <taxon>Bacteria</taxon>
        <taxon>Bacillati</taxon>
        <taxon>Cyanobacteriota</taxon>
        <taxon>Cyanophyceae</taxon>
        <taxon>Pleurocapsales</taxon>
        <taxon>Hyellaceae</taxon>
        <taxon>Hyella</taxon>
    </lineage>
</organism>
<keyword evidence="2" id="KW-1185">Reference proteome</keyword>
<accession>A0A563VU48</accession>
<protein>
    <submittedName>
        <fullName evidence="1">Uncharacterized protein</fullName>
    </submittedName>
</protein>
<dbReference type="Proteomes" id="UP000320055">
    <property type="component" value="Unassembled WGS sequence"/>
</dbReference>
<sequence>MMVIGSLLSITVNITLPQKGGRGLQAEDTGFEEASNL</sequence>
<name>A0A563VU48_9CYAN</name>
<evidence type="ECO:0000313" key="1">
    <source>
        <dbReference type="EMBL" id="VEP14970.1"/>
    </source>
</evidence>
<proteinExistence type="predicted"/>
<reference evidence="1 2" key="1">
    <citation type="submission" date="2019-01" db="EMBL/GenBank/DDBJ databases">
        <authorList>
            <person name="Brito A."/>
        </authorList>
    </citation>
    <scope>NUCLEOTIDE SEQUENCE [LARGE SCALE GENOMIC DNA]</scope>
    <source>
        <strain evidence="1">1</strain>
    </source>
</reference>
<dbReference type="EMBL" id="CAACVJ010000223">
    <property type="protein sequence ID" value="VEP14970.1"/>
    <property type="molecule type" value="Genomic_DNA"/>
</dbReference>
<dbReference type="AlphaFoldDB" id="A0A563VU48"/>
<gene>
    <name evidence="1" type="ORF">H1P_30046</name>
</gene>
<evidence type="ECO:0000313" key="2">
    <source>
        <dbReference type="Proteomes" id="UP000320055"/>
    </source>
</evidence>